<dbReference type="GO" id="GO:0051301">
    <property type="term" value="P:cell division"/>
    <property type="evidence" value="ECO:0007669"/>
    <property type="project" value="UniProtKB-KW"/>
</dbReference>
<dbReference type="CDD" id="cd01850">
    <property type="entry name" value="CDC_Septin"/>
    <property type="match status" value="1"/>
</dbReference>
<dbReference type="EMBL" id="SRMA01022584">
    <property type="protein sequence ID" value="TRZ02909.1"/>
    <property type="molecule type" value="Genomic_DNA"/>
</dbReference>
<evidence type="ECO:0000259" key="9">
    <source>
        <dbReference type="PROSITE" id="PS51719"/>
    </source>
</evidence>
<keyword evidence="5 7" id="KW-0342">GTP-binding</keyword>
<feature type="region of interest" description="Disordered" evidence="8">
    <location>
        <begin position="44"/>
        <end position="83"/>
    </location>
</feature>
<proteinExistence type="inferred from homology"/>
<accession>A0A553RL43</accession>
<dbReference type="EMBL" id="SRMA01022584">
    <property type="protein sequence ID" value="TRZ02910.1"/>
    <property type="molecule type" value="Genomic_DNA"/>
</dbReference>
<evidence type="ECO:0000256" key="2">
    <source>
        <dbReference type="ARBA" id="ARBA00022490"/>
    </source>
</evidence>
<dbReference type="OrthoDB" id="416553at2759"/>
<organism evidence="10 11">
    <name type="scientific">Danionella cerebrum</name>
    <dbReference type="NCBI Taxonomy" id="2873325"/>
    <lineage>
        <taxon>Eukaryota</taxon>
        <taxon>Metazoa</taxon>
        <taxon>Chordata</taxon>
        <taxon>Craniata</taxon>
        <taxon>Vertebrata</taxon>
        <taxon>Euteleostomi</taxon>
        <taxon>Actinopterygii</taxon>
        <taxon>Neopterygii</taxon>
        <taxon>Teleostei</taxon>
        <taxon>Ostariophysi</taxon>
        <taxon>Cypriniformes</taxon>
        <taxon>Danionidae</taxon>
        <taxon>Danioninae</taxon>
        <taxon>Danionella</taxon>
    </lineage>
</organism>
<dbReference type="AlphaFoldDB" id="A0A553RL43"/>
<keyword evidence="11" id="KW-1185">Reference proteome</keyword>
<dbReference type="SUPFAM" id="SSF52540">
    <property type="entry name" value="P-loop containing nucleoside triphosphate hydrolases"/>
    <property type="match status" value="1"/>
</dbReference>
<evidence type="ECO:0000256" key="1">
    <source>
        <dbReference type="ARBA" id="ARBA00004496"/>
    </source>
</evidence>
<dbReference type="InterPro" id="IPR016491">
    <property type="entry name" value="Septin"/>
</dbReference>
<evidence type="ECO:0000256" key="5">
    <source>
        <dbReference type="ARBA" id="ARBA00023134"/>
    </source>
</evidence>
<dbReference type="STRING" id="623744.A0A553RL43"/>
<dbReference type="PANTHER" id="PTHR18884">
    <property type="entry name" value="SEPTIN"/>
    <property type="match status" value="1"/>
</dbReference>
<dbReference type="FunFam" id="3.40.50.300:FF:000064">
    <property type="entry name" value="Septin 4"/>
    <property type="match status" value="1"/>
</dbReference>
<feature type="domain" description="Septin-type G" evidence="9">
    <location>
        <begin position="151"/>
        <end position="424"/>
    </location>
</feature>
<comment type="subcellular location">
    <subcellularLocation>
        <location evidence="1">Cytoplasm</location>
    </subcellularLocation>
</comment>
<dbReference type="GO" id="GO:0005525">
    <property type="term" value="F:GTP binding"/>
    <property type="evidence" value="ECO:0007669"/>
    <property type="project" value="UniProtKB-KW"/>
</dbReference>
<keyword evidence="4 7" id="KW-0547">Nucleotide-binding</keyword>
<comment type="caution">
    <text evidence="10">The sequence shown here is derived from an EMBL/GenBank/DDBJ whole genome shotgun (WGS) entry which is preliminary data.</text>
</comment>
<dbReference type="Proteomes" id="UP000316079">
    <property type="component" value="Unassembled WGS sequence"/>
</dbReference>
<gene>
    <name evidence="10" type="ORF">DNTS_033270</name>
</gene>
<reference evidence="10" key="2">
    <citation type="submission" date="2019-04" db="EMBL/GenBank/DDBJ databases">
        <authorList>
            <person name="Kadobianskyi M."/>
            <person name="Schulze L."/>
            <person name="Schuelke M."/>
            <person name="Judkewitz B."/>
        </authorList>
    </citation>
    <scope>NUCLEOTIDE SEQUENCE</scope>
    <source>
        <strain evidence="10">Bolton</strain>
        <tissue evidence="10">Whole-body</tissue>
    </source>
</reference>
<feature type="compositionally biased region" description="Polar residues" evidence="8">
    <location>
        <begin position="65"/>
        <end position="82"/>
    </location>
</feature>
<dbReference type="PROSITE" id="PS51719">
    <property type="entry name" value="G_SEPTIN"/>
    <property type="match status" value="1"/>
</dbReference>
<reference evidence="10 11" key="1">
    <citation type="journal article" date="2019" name="Sci. Data">
        <title>Hybrid genome assembly and annotation of Danionella translucida.</title>
        <authorList>
            <person name="Kadobianskyi M."/>
            <person name="Schulze L."/>
            <person name="Schuelke M."/>
            <person name="Judkewitz B."/>
        </authorList>
    </citation>
    <scope>NUCLEOTIDE SEQUENCE [LARGE SCALE GENOMIC DNA]</scope>
    <source>
        <strain evidence="10 11">Bolton</strain>
    </source>
</reference>
<evidence type="ECO:0000256" key="6">
    <source>
        <dbReference type="ARBA" id="ARBA00023306"/>
    </source>
</evidence>
<comment type="similarity">
    <text evidence="7">Belongs to the TRAFAC class TrmE-Era-EngA-EngB-Septin-like GTPase superfamily. Septin GTPase family.</text>
</comment>
<evidence type="ECO:0000256" key="8">
    <source>
        <dbReference type="SAM" id="MobiDB-lite"/>
    </source>
</evidence>
<dbReference type="GO" id="GO:0005737">
    <property type="term" value="C:cytoplasm"/>
    <property type="evidence" value="ECO:0007669"/>
    <property type="project" value="UniProtKB-SubCell"/>
</dbReference>
<dbReference type="InterPro" id="IPR027417">
    <property type="entry name" value="P-loop_NTPase"/>
</dbReference>
<evidence type="ECO:0000256" key="4">
    <source>
        <dbReference type="ARBA" id="ARBA00022741"/>
    </source>
</evidence>
<keyword evidence="2" id="KW-0963">Cytoplasm</keyword>
<name>A0A553RL43_9TELE</name>
<keyword evidence="6" id="KW-0131">Cell cycle</keyword>
<dbReference type="Gene3D" id="3.40.50.300">
    <property type="entry name" value="P-loop containing nucleotide triphosphate hydrolases"/>
    <property type="match status" value="1"/>
</dbReference>
<dbReference type="Pfam" id="PF00735">
    <property type="entry name" value="Septin"/>
    <property type="match status" value="1"/>
</dbReference>
<evidence type="ECO:0000256" key="7">
    <source>
        <dbReference type="RuleBase" id="RU004560"/>
    </source>
</evidence>
<evidence type="ECO:0000313" key="11">
    <source>
        <dbReference type="Proteomes" id="UP000316079"/>
    </source>
</evidence>
<evidence type="ECO:0000313" key="10">
    <source>
        <dbReference type="EMBL" id="TRZ02909.1"/>
    </source>
</evidence>
<dbReference type="InterPro" id="IPR030379">
    <property type="entry name" value="G_SEPTIN_dom"/>
</dbReference>
<evidence type="ECO:0000256" key="3">
    <source>
        <dbReference type="ARBA" id="ARBA00022618"/>
    </source>
</evidence>
<keyword evidence="3" id="KW-0132">Cell division</keyword>
<protein>
    <recommendedName>
        <fullName evidence="9">Septin-type G domain-containing protein</fullName>
    </recommendedName>
</protein>
<sequence>MERLSSTTNRFVNAINRHREMWPSSLAIEDCEDAELAYTMRDLPPRAGHTIPGSEKPMADREPEGSTNPPSIPGTPTTTRSLSRGFMVSEAEFPRRGPLTSMSSLDSPLSPSRCKSPWARFDPYDSAEDQDKEYVGFATLPNQVHRKSVKKGFAFTLMVAGESGLGKSTLVNSLFLTDLYKDRKMPHAEERIAQTVEITKHVVAIEEKGVKLRLTIVDTPGFGDAVNNTESWRAIVDYIDQQFEQYFRDESGLNRKNIQDNRVHCCLYFISPFGRGLRPIDVEFMRMLHEKVNIVPVLAKADSLTPAEVRKMKKKICQDIERFNIRIYQFPECESDEEEDSKLQHEELKESVPFAVIGSNIQVECQGRRFRGRQYPWGLVEVENPGHSDFLKLRNILVRTHMQDLKEVTRETHYENYRAQCIQNMTQMVVRERKRSLCNLLRRMQEVLERIQEQMRQAH</sequence>